<dbReference type="AlphaFoldDB" id="A0A1H7SMS1"/>
<dbReference type="CDD" id="cd00158">
    <property type="entry name" value="RHOD"/>
    <property type="match status" value="1"/>
</dbReference>
<dbReference type="InterPro" id="IPR050229">
    <property type="entry name" value="GlpE_sulfurtransferase"/>
</dbReference>
<dbReference type="OrthoDB" id="9800872at2"/>
<name>A0A1H7SMS1_9ACTN</name>
<keyword evidence="1" id="KW-0472">Membrane</keyword>
<dbReference type="SMART" id="SM00450">
    <property type="entry name" value="RHOD"/>
    <property type="match status" value="1"/>
</dbReference>
<dbReference type="Gene3D" id="3.40.250.10">
    <property type="entry name" value="Rhodanese-like domain"/>
    <property type="match status" value="1"/>
</dbReference>
<reference evidence="3 4" key="1">
    <citation type="submission" date="2016-10" db="EMBL/GenBank/DDBJ databases">
        <authorList>
            <person name="de Groot N.N."/>
        </authorList>
    </citation>
    <scope>NUCLEOTIDE SEQUENCE [LARGE SCALE GENOMIC DNA]</scope>
    <source>
        <strain evidence="3 4">DSM 43357</strain>
    </source>
</reference>
<dbReference type="PROSITE" id="PS50206">
    <property type="entry name" value="RHODANESE_3"/>
    <property type="match status" value="1"/>
</dbReference>
<dbReference type="RefSeq" id="WP_055503357.1">
    <property type="nucleotide sequence ID" value="NZ_BBZG01000001.1"/>
</dbReference>
<dbReference type="Pfam" id="PF11127">
    <property type="entry name" value="YgaP-like_TM"/>
    <property type="match status" value="1"/>
</dbReference>
<evidence type="ECO:0000313" key="4">
    <source>
        <dbReference type="Proteomes" id="UP000198953"/>
    </source>
</evidence>
<dbReference type="SUPFAM" id="SSF52821">
    <property type="entry name" value="Rhodanese/Cell cycle control phosphatase"/>
    <property type="match status" value="1"/>
</dbReference>
<feature type="domain" description="Rhodanese" evidence="2">
    <location>
        <begin position="21"/>
        <end position="111"/>
    </location>
</feature>
<keyword evidence="3" id="KW-0808">Transferase</keyword>
<dbReference type="EMBL" id="FOBF01000006">
    <property type="protein sequence ID" value="SEL73785.1"/>
    <property type="molecule type" value="Genomic_DNA"/>
</dbReference>
<dbReference type="InterPro" id="IPR021309">
    <property type="entry name" value="YgaP-like_TM"/>
</dbReference>
<feature type="transmembrane region" description="Helical" evidence="1">
    <location>
        <begin position="122"/>
        <end position="140"/>
    </location>
</feature>
<evidence type="ECO:0000259" key="2">
    <source>
        <dbReference type="PROSITE" id="PS50206"/>
    </source>
</evidence>
<keyword evidence="1" id="KW-0812">Transmembrane</keyword>
<protein>
    <submittedName>
        <fullName evidence="3">Rhodanese-related sulfurtransferase</fullName>
    </submittedName>
</protein>
<keyword evidence="1" id="KW-1133">Transmembrane helix</keyword>
<feature type="transmembrane region" description="Helical" evidence="1">
    <location>
        <begin position="146"/>
        <end position="169"/>
    </location>
</feature>
<dbReference type="GO" id="GO:0016740">
    <property type="term" value="F:transferase activity"/>
    <property type="evidence" value="ECO:0007669"/>
    <property type="project" value="UniProtKB-KW"/>
</dbReference>
<keyword evidence="4" id="KW-1185">Reference proteome</keyword>
<dbReference type="Gene3D" id="6.10.140.1340">
    <property type="match status" value="1"/>
</dbReference>
<dbReference type="InterPro" id="IPR036873">
    <property type="entry name" value="Rhodanese-like_dom_sf"/>
</dbReference>
<dbReference type="Pfam" id="PF00581">
    <property type="entry name" value="Rhodanese"/>
    <property type="match status" value="1"/>
</dbReference>
<dbReference type="PANTHER" id="PTHR43031">
    <property type="entry name" value="FAD-DEPENDENT OXIDOREDUCTASE"/>
    <property type="match status" value="1"/>
</dbReference>
<evidence type="ECO:0000256" key="1">
    <source>
        <dbReference type="SAM" id="Phobius"/>
    </source>
</evidence>
<sequence>MSMDRPSQTIDPASARALIASNPDVLVVDVRTVAEFETAHIQGAVNLPLDQVDAHLRQIVADAGGRMLLICQSGGRATQAQNKLCEAGLPDTVVLSGGMNAWIASGAPVVRGRQKWSLERQVRLVAGGIVLTSIVADLWLPGARFVGAFVGAGLTFAALTDTCAMGMLLSRLPYNRGRVDVDEAMACIRKPARSRA</sequence>
<gene>
    <name evidence="3" type="ORF">SAMN05660976_03269</name>
</gene>
<dbReference type="PANTHER" id="PTHR43031:SF7">
    <property type="entry name" value="NITRIC OXIDE REDUCTASE FLRD-NAD(+) REDUCTASE"/>
    <property type="match status" value="1"/>
</dbReference>
<organism evidence="3 4">
    <name type="scientific">Nonomuraea pusilla</name>
    <dbReference type="NCBI Taxonomy" id="46177"/>
    <lineage>
        <taxon>Bacteria</taxon>
        <taxon>Bacillati</taxon>
        <taxon>Actinomycetota</taxon>
        <taxon>Actinomycetes</taxon>
        <taxon>Streptosporangiales</taxon>
        <taxon>Streptosporangiaceae</taxon>
        <taxon>Nonomuraea</taxon>
    </lineage>
</organism>
<evidence type="ECO:0000313" key="3">
    <source>
        <dbReference type="EMBL" id="SEL73785.1"/>
    </source>
</evidence>
<dbReference type="STRING" id="46177.SAMN05660976_03269"/>
<dbReference type="InterPro" id="IPR001763">
    <property type="entry name" value="Rhodanese-like_dom"/>
</dbReference>
<accession>A0A1H7SMS1</accession>
<dbReference type="Proteomes" id="UP000198953">
    <property type="component" value="Unassembled WGS sequence"/>
</dbReference>
<proteinExistence type="predicted"/>